<keyword evidence="2" id="KW-1185">Reference proteome</keyword>
<dbReference type="InterPro" id="IPR043519">
    <property type="entry name" value="NT_sf"/>
</dbReference>
<gene>
    <name evidence="1" type="ORF">ACFOX3_04950</name>
</gene>
<evidence type="ECO:0000313" key="1">
    <source>
        <dbReference type="EMBL" id="MFC4361639.1"/>
    </source>
</evidence>
<dbReference type="RefSeq" id="WP_290259422.1">
    <property type="nucleotide sequence ID" value="NZ_JAUFQG010000004.1"/>
</dbReference>
<accession>A0ABV8V161</accession>
<reference evidence="2" key="1">
    <citation type="journal article" date="2019" name="Int. J. Syst. Evol. Microbiol.">
        <title>The Global Catalogue of Microorganisms (GCM) 10K type strain sequencing project: providing services to taxonomists for standard genome sequencing and annotation.</title>
        <authorList>
            <consortium name="The Broad Institute Genomics Platform"/>
            <consortium name="The Broad Institute Genome Sequencing Center for Infectious Disease"/>
            <person name="Wu L."/>
            <person name="Ma J."/>
        </authorList>
    </citation>
    <scope>NUCLEOTIDE SEQUENCE [LARGE SCALE GENOMIC DNA]</scope>
    <source>
        <strain evidence="2">CECT 8570</strain>
    </source>
</reference>
<sequence length="465" mass="51822">MENLARQMTDSEARHLMTRERPAAQSPFTAFAHIVLPARWLGDSDKTISFAFLEQDLALAAFQLTPRQAIALGLQNPRVISPNAVRLSSLFHPLFFRAAIHNLKPTELVAPHSAKTPASLALTVNAADNICSPEYWLQSTMFLAGVTLGAAIIQNRWSEGTIDSKLSRLWYAGVFAQTQPHTALAALDLCGAVTELVEQRRLGLSSLETFLRLKHLFSQIIRLLSANVSHTTSLMSAAKLDPKQAKKFGFIDQLRHLLKDQIKAIIVYGSSINSDTFSDYDLVVVVKDEVECLRKLAGKSPTHQGIELNIGIYNPENFFNYQLLSGDNLPSHGLCVFGAVATPIKPRNELIVRNFSFGFIRMRQLIGMASFAADNPLHQEDDDKRNLYQYFVKIPLNVIRGIQGALEQPLSKEAVVQLCIDKFGFDVQYQTQRCFSGEASQAIASAAWTTQAVLEEYNKRLDVYR</sequence>
<organism evidence="1 2">
    <name type="scientific">Simiduia curdlanivorans</name>
    <dbReference type="NCBI Taxonomy" id="1492769"/>
    <lineage>
        <taxon>Bacteria</taxon>
        <taxon>Pseudomonadati</taxon>
        <taxon>Pseudomonadota</taxon>
        <taxon>Gammaproteobacteria</taxon>
        <taxon>Cellvibrionales</taxon>
        <taxon>Cellvibrionaceae</taxon>
        <taxon>Simiduia</taxon>
    </lineage>
</organism>
<evidence type="ECO:0000313" key="2">
    <source>
        <dbReference type="Proteomes" id="UP001595840"/>
    </source>
</evidence>
<dbReference type="Gene3D" id="3.30.460.10">
    <property type="entry name" value="Beta Polymerase, domain 2"/>
    <property type="match status" value="1"/>
</dbReference>
<dbReference type="Proteomes" id="UP001595840">
    <property type="component" value="Unassembled WGS sequence"/>
</dbReference>
<proteinExistence type="predicted"/>
<dbReference type="EMBL" id="JBHSCX010000003">
    <property type="protein sequence ID" value="MFC4361639.1"/>
    <property type="molecule type" value="Genomic_DNA"/>
</dbReference>
<protein>
    <recommendedName>
        <fullName evidence="3">Polymerase nucleotidyl transferase domain-containing protein</fullName>
    </recommendedName>
</protein>
<evidence type="ECO:0008006" key="3">
    <source>
        <dbReference type="Google" id="ProtNLM"/>
    </source>
</evidence>
<name>A0ABV8V161_9GAMM</name>
<comment type="caution">
    <text evidence="1">The sequence shown here is derived from an EMBL/GenBank/DDBJ whole genome shotgun (WGS) entry which is preliminary data.</text>
</comment>